<accession>A0A8V5FZS6</accession>
<reference evidence="2" key="2">
    <citation type="submission" date="2025-08" db="UniProtKB">
        <authorList>
            <consortium name="Ensembl"/>
        </authorList>
    </citation>
    <scope>IDENTIFICATION</scope>
</reference>
<feature type="compositionally biased region" description="Gly residues" evidence="1">
    <location>
        <begin position="31"/>
        <end position="84"/>
    </location>
</feature>
<reference evidence="2" key="3">
    <citation type="submission" date="2025-09" db="UniProtKB">
        <authorList>
            <consortium name="Ensembl"/>
        </authorList>
    </citation>
    <scope>IDENTIFICATION</scope>
</reference>
<dbReference type="AlphaFoldDB" id="A0A8V5FZS6"/>
<evidence type="ECO:0000313" key="3">
    <source>
        <dbReference type="Proteomes" id="UP000694405"/>
    </source>
</evidence>
<evidence type="ECO:0000313" key="2">
    <source>
        <dbReference type="Ensembl" id="ENSMUNP00000029939.1"/>
    </source>
</evidence>
<protein>
    <submittedName>
        <fullName evidence="2">Uncharacterized protein</fullName>
    </submittedName>
</protein>
<proteinExistence type="predicted"/>
<evidence type="ECO:0000256" key="1">
    <source>
        <dbReference type="SAM" id="MobiDB-lite"/>
    </source>
</evidence>
<keyword evidence="3" id="KW-1185">Reference proteome</keyword>
<dbReference type="Proteomes" id="UP000694405">
    <property type="component" value="Chromosome 3"/>
</dbReference>
<feature type="region of interest" description="Disordered" evidence="1">
    <location>
        <begin position="27"/>
        <end position="87"/>
    </location>
</feature>
<organism evidence="2 3">
    <name type="scientific">Melopsittacus undulatus</name>
    <name type="common">Budgerigar</name>
    <name type="synonym">Psittacus undulatus</name>
    <dbReference type="NCBI Taxonomy" id="13146"/>
    <lineage>
        <taxon>Eukaryota</taxon>
        <taxon>Metazoa</taxon>
        <taxon>Chordata</taxon>
        <taxon>Craniata</taxon>
        <taxon>Vertebrata</taxon>
        <taxon>Euteleostomi</taxon>
        <taxon>Archelosauria</taxon>
        <taxon>Archosauria</taxon>
        <taxon>Dinosauria</taxon>
        <taxon>Saurischia</taxon>
        <taxon>Theropoda</taxon>
        <taxon>Coelurosauria</taxon>
        <taxon>Aves</taxon>
        <taxon>Neognathae</taxon>
        <taxon>Neoaves</taxon>
        <taxon>Telluraves</taxon>
        <taxon>Australaves</taxon>
        <taxon>Psittaciformes</taxon>
        <taxon>Psittaculidae</taxon>
        <taxon>Melopsittacus</taxon>
    </lineage>
</organism>
<dbReference type="Ensembl" id="ENSMUNT00000035814.1">
    <property type="protein sequence ID" value="ENSMUNP00000029939.1"/>
    <property type="gene ID" value="ENSMUNG00000019802.1"/>
</dbReference>
<name>A0A8V5FZS6_MELUD</name>
<reference evidence="2" key="1">
    <citation type="submission" date="2020-03" db="EMBL/GenBank/DDBJ databases">
        <title>Melopsittacus undulatus (budgerigar) genome, bMelUnd1, maternal haplotype with Z.</title>
        <authorList>
            <person name="Gedman G."/>
            <person name="Mountcastle J."/>
            <person name="Haase B."/>
            <person name="Formenti G."/>
            <person name="Wright T."/>
            <person name="Apodaca J."/>
            <person name="Pelan S."/>
            <person name="Chow W."/>
            <person name="Rhie A."/>
            <person name="Howe K."/>
            <person name="Fedrigo O."/>
            <person name="Jarvis E.D."/>
        </authorList>
    </citation>
    <scope>NUCLEOTIDE SEQUENCE [LARGE SCALE GENOMIC DNA]</scope>
</reference>
<sequence length="143" mass="14374">MGWNGSRYREQVPGWARSRYQGRLRSRYRGGHGAGTGVSSGAGTGVGSGAGTGVGSGAGTGMGSGAGTGVGSGAGTGVGSGAGTGVEREQVPVWLRRAWSSCSSGRVGAGGALRSFQPNPFHSHHLCIRRSRQFPAHTCPFPS</sequence>